<reference evidence="2" key="1">
    <citation type="journal article" date="2014" name="Int. J. Syst. Evol. Microbiol.">
        <title>Complete genome sequence of Corynebacterium casei LMG S-19264T (=DSM 44701T), isolated from a smear-ripened cheese.</title>
        <authorList>
            <consortium name="US DOE Joint Genome Institute (JGI-PGF)"/>
            <person name="Walter F."/>
            <person name="Albersmeier A."/>
            <person name="Kalinowski J."/>
            <person name="Ruckert C."/>
        </authorList>
    </citation>
    <scope>NUCLEOTIDE SEQUENCE</scope>
    <source>
        <strain evidence="2">NBRC 101628</strain>
    </source>
</reference>
<evidence type="ECO:0000313" key="3">
    <source>
        <dbReference type="Proteomes" id="UP001161422"/>
    </source>
</evidence>
<dbReference type="RefSeq" id="WP_095504906.1">
    <property type="nucleotide sequence ID" value="NZ_BSNC01000006.1"/>
</dbReference>
<dbReference type="InterPro" id="IPR026387">
    <property type="entry name" value="OMP_w_GlyGly"/>
</dbReference>
<comment type="caution">
    <text evidence="2">The sequence shown here is derived from an EMBL/GenBank/DDBJ whole genome shotgun (WGS) entry which is preliminary data.</text>
</comment>
<keyword evidence="3" id="KW-1185">Reference proteome</keyword>
<feature type="chain" id="PRO_5041290841" evidence="1">
    <location>
        <begin position="23"/>
        <end position="248"/>
    </location>
</feature>
<feature type="signal peptide" evidence="1">
    <location>
        <begin position="1"/>
        <end position="22"/>
    </location>
</feature>
<dbReference type="Proteomes" id="UP001161422">
    <property type="component" value="Unassembled WGS sequence"/>
</dbReference>
<evidence type="ECO:0000313" key="2">
    <source>
        <dbReference type="EMBL" id="GLP97233.1"/>
    </source>
</evidence>
<accession>A0AA37RXK4</accession>
<dbReference type="NCBIfam" id="TIGR04219">
    <property type="entry name" value="OMP_w_GlyGly"/>
    <property type="match status" value="1"/>
</dbReference>
<protein>
    <submittedName>
        <fullName evidence="2">Outer membrane protein</fullName>
    </submittedName>
</protein>
<dbReference type="EMBL" id="BSNC01000006">
    <property type="protein sequence ID" value="GLP97233.1"/>
    <property type="molecule type" value="Genomic_DNA"/>
</dbReference>
<proteinExistence type="predicted"/>
<name>A0AA37RXK4_9GAMM</name>
<keyword evidence="1" id="KW-0732">Signal</keyword>
<dbReference type="AlphaFoldDB" id="A0AA37RXK4"/>
<reference evidence="2" key="2">
    <citation type="submission" date="2023-01" db="EMBL/GenBank/DDBJ databases">
        <title>Draft genome sequence of Paraferrimonas sedimenticola strain NBRC 101628.</title>
        <authorList>
            <person name="Sun Q."/>
            <person name="Mori K."/>
        </authorList>
    </citation>
    <scope>NUCLEOTIDE SEQUENCE</scope>
    <source>
        <strain evidence="2">NBRC 101628</strain>
    </source>
</reference>
<sequence length="248" mass="27235">MKAFRATSLAVGLALCSGAAQADVFKFKLGGDLWRADSDIRFADAGTPAQPFETQQKSQGSFWVALEHPLPIIPNVMIRENSLETKGNAPDSDFQFGGMPIDGNYNADANLSNTDFIFYYQFLDTKTIELDLGAAYKRFHGNLAVGPAVEGPTLRVSRDLSHGQLFAYARTQIKVPGIGLYGFVDVMTDGSQRRYDYSGGLGWIFRGTGVDYKLRVGYRDMKFDHSSASALNTYADFKGGFAGIELEF</sequence>
<organism evidence="2 3">
    <name type="scientific">Paraferrimonas sedimenticola</name>
    <dbReference type="NCBI Taxonomy" id="375674"/>
    <lineage>
        <taxon>Bacteria</taxon>
        <taxon>Pseudomonadati</taxon>
        <taxon>Pseudomonadota</taxon>
        <taxon>Gammaproteobacteria</taxon>
        <taxon>Alteromonadales</taxon>
        <taxon>Ferrimonadaceae</taxon>
        <taxon>Paraferrimonas</taxon>
    </lineage>
</organism>
<gene>
    <name evidence="2" type="ORF">GCM10007895_25400</name>
</gene>
<evidence type="ECO:0000256" key="1">
    <source>
        <dbReference type="SAM" id="SignalP"/>
    </source>
</evidence>